<keyword evidence="6 7" id="KW-0472">Membrane</keyword>
<feature type="domain" description="Major facilitator superfamily (MFS) profile" evidence="8">
    <location>
        <begin position="29"/>
        <end position="478"/>
    </location>
</feature>
<dbReference type="InterPro" id="IPR020846">
    <property type="entry name" value="MFS_dom"/>
</dbReference>
<feature type="transmembrane region" description="Helical" evidence="7">
    <location>
        <begin position="181"/>
        <end position="202"/>
    </location>
</feature>
<evidence type="ECO:0000256" key="4">
    <source>
        <dbReference type="ARBA" id="ARBA00022692"/>
    </source>
</evidence>
<keyword evidence="4 7" id="KW-0812">Transmembrane</keyword>
<comment type="caution">
    <text evidence="9">The sequence shown here is derived from an EMBL/GenBank/DDBJ whole genome shotgun (WGS) entry which is preliminary data.</text>
</comment>
<dbReference type="PANTHER" id="PTHR42718">
    <property type="entry name" value="MAJOR FACILITATOR SUPERFAMILY MULTIDRUG TRANSPORTER MFSC"/>
    <property type="match status" value="1"/>
</dbReference>
<accession>A0ABU0IYA2</accession>
<dbReference type="SUPFAM" id="SSF103473">
    <property type="entry name" value="MFS general substrate transporter"/>
    <property type="match status" value="1"/>
</dbReference>
<dbReference type="Gene3D" id="1.20.1250.20">
    <property type="entry name" value="MFS general substrate transporter like domains"/>
    <property type="match status" value="1"/>
</dbReference>
<dbReference type="PROSITE" id="PS00216">
    <property type="entry name" value="SUGAR_TRANSPORT_1"/>
    <property type="match status" value="1"/>
</dbReference>
<dbReference type="Pfam" id="PF07690">
    <property type="entry name" value="MFS_1"/>
    <property type="match status" value="1"/>
</dbReference>
<feature type="transmembrane region" description="Helical" evidence="7">
    <location>
        <begin position="154"/>
        <end position="175"/>
    </location>
</feature>
<evidence type="ECO:0000313" key="9">
    <source>
        <dbReference type="EMBL" id="MDQ0466984.1"/>
    </source>
</evidence>
<feature type="transmembrane region" description="Helical" evidence="7">
    <location>
        <begin position="371"/>
        <end position="394"/>
    </location>
</feature>
<evidence type="ECO:0000256" key="2">
    <source>
        <dbReference type="ARBA" id="ARBA00022448"/>
    </source>
</evidence>
<name>A0ABU0IYA2_9CAUL</name>
<feature type="transmembrane region" description="Helical" evidence="7">
    <location>
        <begin position="28"/>
        <end position="55"/>
    </location>
</feature>
<dbReference type="EMBL" id="JAUSVS010000018">
    <property type="protein sequence ID" value="MDQ0466984.1"/>
    <property type="molecule type" value="Genomic_DNA"/>
</dbReference>
<reference evidence="9 10" key="1">
    <citation type="submission" date="2023-07" db="EMBL/GenBank/DDBJ databases">
        <title>Genomic Encyclopedia of Type Strains, Phase IV (KMG-IV): sequencing the most valuable type-strain genomes for metagenomic binning, comparative biology and taxonomic classification.</title>
        <authorList>
            <person name="Goeker M."/>
        </authorList>
    </citation>
    <scope>NUCLEOTIDE SEQUENCE [LARGE SCALE GENOMIC DNA]</scope>
    <source>
        <strain evidence="9 10">DSM 18695</strain>
    </source>
</reference>
<organism evidence="9 10">
    <name type="scientific">Caulobacter ginsengisoli</name>
    <dbReference type="NCBI Taxonomy" id="400775"/>
    <lineage>
        <taxon>Bacteria</taxon>
        <taxon>Pseudomonadati</taxon>
        <taxon>Pseudomonadota</taxon>
        <taxon>Alphaproteobacteria</taxon>
        <taxon>Caulobacterales</taxon>
        <taxon>Caulobacteraceae</taxon>
        <taxon>Caulobacter</taxon>
    </lineage>
</organism>
<gene>
    <name evidence="9" type="ORF">QO010_004781</name>
</gene>
<dbReference type="Proteomes" id="UP001228905">
    <property type="component" value="Unassembled WGS sequence"/>
</dbReference>
<dbReference type="InterPro" id="IPR011701">
    <property type="entry name" value="MFS"/>
</dbReference>
<feature type="transmembrane region" description="Helical" evidence="7">
    <location>
        <begin position="451"/>
        <end position="474"/>
    </location>
</feature>
<proteinExistence type="predicted"/>
<sequence>MTQQPPCDKGLIQAAAGAGTLSPADRKWVLAATVLGSSLAFIDGSVVGVALPAMQRDLHASAEATPWIVNGYMLFLGALVLIGGAAADRFGRKAVFLIGLAIFTAASVVCGLAPGVEVLLAGRMAQGLGAALLTPASLAILGSSFPEKERGKAIGAWAGFGALTAAAGPVLGGFLVDHLGWRSIFFINLPLALGAALLAWRALPESRDEDAKGLDLAGAALAAGGLGLLIWGLTRAGDKGLGDPAALSGLIAGLVLLAGFVAVEDRSANAMAPLTLFRSRDFSGANLLTLFLYFALSGSLFFLPFQLIRIEGWPATQAGAALLPFSLLMGFGSGLAGRLSSKIGPRWPLTVGPLIAAAGLVGMALSPGLPYLAGLLPATLALGVGMTISVAPLTTTVMADVSEKHAGTASGINSAVARIAGLLAVAVLTLAFTAAGGTLAATPDPPAFERAYRLVMLISAACAALAGVFGGLMVRGRDRG</sequence>
<evidence type="ECO:0000256" key="1">
    <source>
        <dbReference type="ARBA" id="ARBA00004651"/>
    </source>
</evidence>
<protein>
    <submittedName>
        <fullName evidence="9">EmrB/QacA subfamily drug resistance transporter</fullName>
    </submittedName>
</protein>
<comment type="subcellular location">
    <subcellularLocation>
        <location evidence="1">Cell membrane</location>
        <topology evidence="1">Multi-pass membrane protein</topology>
    </subcellularLocation>
</comment>
<dbReference type="RefSeq" id="WP_307353262.1">
    <property type="nucleotide sequence ID" value="NZ_JAUSVS010000018.1"/>
</dbReference>
<feature type="transmembrane region" description="Helical" evidence="7">
    <location>
        <begin position="120"/>
        <end position="142"/>
    </location>
</feature>
<evidence type="ECO:0000313" key="10">
    <source>
        <dbReference type="Proteomes" id="UP001228905"/>
    </source>
</evidence>
<keyword evidence="5 7" id="KW-1133">Transmembrane helix</keyword>
<keyword evidence="10" id="KW-1185">Reference proteome</keyword>
<feature type="transmembrane region" description="Helical" evidence="7">
    <location>
        <begin position="245"/>
        <end position="263"/>
    </location>
</feature>
<dbReference type="PROSITE" id="PS50850">
    <property type="entry name" value="MFS"/>
    <property type="match status" value="1"/>
</dbReference>
<dbReference type="Gene3D" id="1.20.1720.10">
    <property type="entry name" value="Multidrug resistance protein D"/>
    <property type="match status" value="1"/>
</dbReference>
<evidence type="ECO:0000256" key="6">
    <source>
        <dbReference type="ARBA" id="ARBA00023136"/>
    </source>
</evidence>
<evidence type="ECO:0000256" key="5">
    <source>
        <dbReference type="ARBA" id="ARBA00022989"/>
    </source>
</evidence>
<feature type="transmembrane region" description="Helical" evidence="7">
    <location>
        <begin position="415"/>
        <end position="439"/>
    </location>
</feature>
<feature type="transmembrane region" description="Helical" evidence="7">
    <location>
        <begin position="347"/>
        <end position="365"/>
    </location>
</feature>
<feature type="transmembrane region" description="Helical" evidence="7">
    <location>
        <begin position="214"/>
        <end position="233"/>
    </location>
</feature>
<dbReference type="InterPro" id="IPR036259">
    <property type="entry name" value="MFS_trans_sf"/>
</dbReference>
<keyword evidence="2" id="KW-0813">Transport</keyword>
<dbReference type="CDD" id="cd17321">
    <property type="entry name" value="MFS_MMR_MDR_like"/>
    <property type="match status" value="1"/>
</dbReference>
<evidence type="ECO:0000259" key="8">
    <source>
        <dbReference type="PROSITE" id="PS50850"/>
    </source>
</evidence>
<feature type="transmembrane region" description="Helical" evidence="7">
    <location>
        <begin position="284"/>
        <end position="303"/>
    </location>
</feature>
<feature type="transmembrane region" description="Helical" evidence="7">
    <location>
        <begin position="67"/>
        <end position="87"/>
    </location>
</feature>
<dbReference type="NCBIfam" id="TIGR00711">
    <property type="entry name" value="efflux_EmrB"/>
    <property type="match status" value="1"/>
</dbReference>
<keyword evidence="3" id="KW-1003">Cell membrane</keyword>
<evidence type="ECO:0000256" key="7">
    <source>
        <dbReference type="SAM" id="Phobius"/>
    </source>
</evidence>
<dbReference type="InterPro" id="IPR005829">
    <property type="entry name" value="Sugar_transporter_CS"/>
</dbReference>
<dbReference type="InterPro" id="IPR004638">
    <property type="entry name" value="EmrB-like"/>
</dbReference>
<feature type="transmembrane region" description="Helical" evidence="7">
    <location>
        <begin position="315"/>
        <end position="335"/>
    </location>
</feature>
<feature type="transmembrane region" description="Helical" evidence="7">
    <location>
        <begin position="94"/>
        <end position="114"/>
    </location>
</feature>
<evidence type="ECO:0000256" key="3">
    <source>
        <dbReference type="ARBA" id="ARBA00022475"/>
    </source>
</evidence>
<dbReference type="PANTHER" id="PTHR42718:SF42">
    <property type="entry name" value="EXPORT PROTEIN"/>
    <property type="match status" value="1"/>
</dbReference>